<evidence type="ECO:0000256" key="2">
    <source>
        <dbReference type="ARBA" id="ARBA00022840"/>
    </source>
</evidence>
<dbReference type="SUPFAM" id="SSF52980">
    <property type="entry name" value="Restriction endonuclease-like"/>
    <property type="match status" value="1"/>
</dbReference>
<reference evidence="5 6" key="1">
    <citation type="submission" date="2021-11" db="EMBL/GenBank/DDBJ databases">
        <title>Whole genome of Geoglobus acetivorans.</title>
        <authorList>
            <person name="Liu D."/>
        </authorList>
    </citation>
    <scope>NUCLEOTIDE SEQUENCE [LARGE SCALE GENOMIC DNA]</scope>
    <source>
        <strain evidence="5 6">SBH6</strain>
    </source>
</reference>
<dbReference type="Gene3D" id="3.40.1350.10">
    <property type="match status" value="1"/>
</dbReference>
<dbReference type="GO" id="GO:0004519">
    <property type="term" value="F:endonuclease activity"/>
    <property type="evidence" value="ECO:0007669"/>
    <property type="project" value="UniProtKB-KW"/>
</dbReference>
<dbReference type="InterPro" id="IPR005144">
    <property type="entry name" value="ATP-cone_dom"/>
</dbReference>
<evidence type="ECO:0000256" key="1">
    <source>
        <dbReference type="ARBA" id="ARBA00022741"/>
    </source>
</evidence>
<keyword evidence="6" id="KW-1185">Reference proteome</keyword>
<accession>A0ABZ3H5P7</accession>
<evidence type="ECO:0000256" key="3">
    <source>
        <dbReference type="PROSITE-ProRule" id="PRU00492"/>
    </source>
</evidence>
<dbReference type="Pfam" id="PF22357">
    <property type="entry name" value="AF1548-like_C"/>
    <property type="match status" value="1"/>
</dbReference>
<dbReference type="InterPro" id="IPR007560">
    <property type="entry name" value="Restrct_endonuc_IV_Mrr"/>
</dbReference>
<dbReference type="InterPro" id="IPR011856">
    <property type="entry name" value="tRNA_endonuc-like_dom_sf"/>
</dbReference>
<dbReference type="GO" id="GO:0016787">
    <property type="term" value="F:hydrolase activity"/>
    <property type="evidence" value="ECO:0007669"/>
    <property type="project" value="UniProtKB-KW"/>
</dbReference>
<dbReference type="GeneID" id="90448737"/>
<gene>
    <name evidence="5" type="ORF">LPQ35_03590</name>
</gene>
<dbReference type="EMBL" id="CP087714">
    <property type="protein sequence ID" value="XAT64855.1"/>
    <property type="molecule type" value="Genomic_DNA"/>
</dbReference>
<evidence type="ECO:0000313" key="5">
    <source>
        <dbReference type="EMBL" id="XAT64855.1"/>
    </source>
</evidence>
<keyword evidence="1 3" id="KW-0547">Nucleotide-binding</keyword>
<protein>
    <submittedName>
        <fullName evidence="5">Restriction endonuclease</fullName>
        <ecNumber evidence="5">3.1.21.-</ecNumber>
    </submittedName>
</protein>
<evidence type="ECO:0000259" key="4">
    <source>
        <dbReference type="PROSITE" id="PS51161"/>
    </source>
</evidence>
<keyword evidence="2 3" id="KW-0067">ATP-binding</keyword>
<dbReference type="InterPro" id="IPR011335">
    <property type="entry name" value="Restrct_endonuc-II-like"/>
</dbReference>
<keyword evidence="5" id="KW-0255">Endonuclease</keyword>
<keyword evidence="5" id="KW-0378">Hydrolase</keyword>
<dbReference type="EC" id="3.1.21.-" evidence="5"/>
<dbReference type="CDD" id="cd22308">
    <property type="entry name" value="Af1548-like"/>
    <property type="match status" value="1"/>
</dbReference>
<dbReference type="InterPro" id="IPR010995">
    <property type="entry name" value="DNA_repair_Rad51/TF_NusA_a-hlx"/>
</dbReference>
<dbReference type="SUPFAM" id="SSF47794">
    <property type="entry name" value="Rad51 N-terminal domain-like"/>
    <property type="match status" value="1"/>
</dbReference>
<dbReference type="Proteomes" id="UP001492541">
    <property type="component" value="Chromosome"/>
</dbReference>
<dbReference type="PROSITE" id="PS51161">
    <property type="entry name" value="ATP_CONE"/>
    <property type="match status" value="1"/>
</dbReference>
<dbReference type="RefSeq" id="WP_346297717.1">
    <property type="nucleotide sequence ID" value="NZ_CP087714.1"/>
</dbReference>
<feature type="domain" description="ATP-cone" evidence="4">
    <location>
        <begin position="10"/>
        <end position="95"/>
    </location>
</feature>
<dbReference type="InterPro" id="IPR054374">
    <property type="entry name" value="AF1548-like_C"/>
</dbReference>
<dbReference type="Gene3D" id="1.10.150.20">
    <property type="entry name" value="5' to 3' exonuclease, C-terminal subdomain"/>
    <property type="match status" value="1"/>
</dbReference>
<organism evidence="5 6">
    <name type="scientific">Geoglobus acetivorans</name>
    <dbReference type="NCBI Taxonomy" id="565033"/>
    <lineage>
        <taxon>Archaea</taxon>
        <taxon>Methanobacteriati</taxon>
        <taxon>Methanobacteriota</taxon>
        <taxon>Archaeoglobi</taxon>
        <taxon>Archaeoglobales</taxon>
        <taxon>Archaeoglobaceae</taxon>
        <taxon>Geoglobus</taxon>
    </lineage>
</organism>
<dbReference type="Pfam" id="PF04471">
    <property type="entry name" value="Mrr_cat"/>
    <property type="match status" value="1"/>
</dbReference>
<sequence length="277" mass="31718">MFVLTKQNKISVIKRDGRIEEYSPLKIKRTITKAGIDSKTATKIIEELEERLYDGITTDEILSIVLDLLGKHKGFSGKIYDLKGSLYKLGPAGYEFEKFVARLLEEHGYKTSTNQMVRGKCVEHEIDIIAEKDGTRYLVECKFHNIPIYTGLKEVMYTYARFLDIDEFDGVWLFTNTKFSDEAKKYGKCRGVKLTGWNYPKREGIEFLLTSKNLYPITLLDVNKHVLDTLVMSGIIFCKDAMNAGIDGLKKAGLSNRDAKRVFHMAREVLAELNNKY</sequence>
<proteinExistence type="predicted"/>
<keyword evidence="5" id="KW-0540">Nuclease</keyword>
<name>A0ABZ3H5P7_GEOAI</name>
<evidence type="ECO:0000313" key="6">
    <source>
        <dbReference type="Proteomes" id="UP001492541"/>
    </source>
</evidence>
<dbReference type="Pfam" id="PF03477">
    <property type="entry name" value="ATP-cone"/>
    <property type="match status" value="1"/>
</dbReference>